<accession>A0ABS2RGD9</accession>
<dbReference type="NCBIfam" id="TIGR01484">
    <property type="entry name" value="HAD-SF-IIB"/>
    <property type="match status" value="1"/>
</dbReference>
<dbReference type="RefSeq" id="WP_338041133.1">
    <property type="nucleotide sequence ID" value="NZ_BAAAQP010000011.1"/>
</dbReference>
<proteinExistence type="inferred from homology"/>
<comment type="catalytic activity">
    <reaction evidence="1 6">
        <text>alpha,alpha-trehalose 6-phosphate + H2O = alpha,alpha-trehalose + phosphate</text>
        <dbReference type="Rhea" id="RHEA:23420"/>
        <dbReference type="ChEBI" id="CHEBI:15377"/>
        <dbReference type="ChEBI" id="CHEBI:16551"/>
        <dbReference type="ChEBI" id="CHEBI:43474"/>
        <dbReference type="ChEBI" id="CHEBI:58429"/>
        <dbReference type="EC" id="3.1.3.12"/>
    </reaction>
</comment>
<dbReference type="GO" id="GO:0004805">
    <property type="term" value="F:trehalose-phosphatase activity"/>
    <property type="evidence" value="ECO:0007669"/>
    <property type="project" value="UniProtKB-EC"/>
</dbReference>
<keyword evidence="8" id="KW-1185">Reference proteome</keyword>
<dbReference type="PANTHER" id="PTHR43768">
    <property type="entry name" value="TREHALOSE 6-PHOSPHATE PHOSPHATASE"/>
    <property type="match status" value="1"/>
</dbReference>
<keyword evidence="6" id="KW-0460">Magnesium</keyword>
<reference evidence="7 8" key="1">
    <citation type="submission" date="2021-01" db="EMBL/GenBank/DDBJ databases">
        <title>Sequencing the genomes of 1000 actinobacteria strains.</title>
        <authorList>
            <person name="Klenk H.-P."/>
        </authorList>
    </citation>
    <scope>NUCLEOTIDE SEQUENCE [LARGE SCALE GENOMIC DNA]</scope>
    <source>
        <strain evidence="7 8">DSM 18662</strain>
    </source>
</reference>
<dbReference type="InterPro" id="IPR003337">
    <property type="entry name" value="Trehalose_PPase"/>
</dbReference>
<dbReference type="EC" id="3.1.3.12" evidence="6"/>
<gene>
    <name evidence="7" type="ORF">JOE57_000669</name>
</gene>
<dbReference type="PANTHER" id="PTHR43768:SF3">
    <property type="entry name" value="TREHALOSE 6-PHOSPHATE PHOSPHATASE"/>
    <property type="match status" value="1"/>
</dbReference>
<comment type="function">
    <text evidence="5 6">Removes the phosphate from trehalose 6-phosphate to produce free trehalose.</text>
</comment>
<comment type="pathway">
    <text evidence="2 6">Glycan biosynthesis; trehalose biosynthesis.</text>
</comment>
<evidence type="ECO:0000256" key="6">
    <source>
        <dbReference type="RuleBase" id="RU361117"/>
    </source>
</evidence>
<dbReference type="InterPro" id="IPR023214">
    <property type="entry name" value="HAD_sf"/>
</dbReference>
<dbReference type="Proteomes" id="UP000704762">
    <property type="component" value="Unassembled WGS sequence"/>
</dbReference>
<dbReference type="NCBIfam" id="TIGR00685">
    <property type="entry name" value="T6PP"/>
    <property type="match status" value="1"/>
</dbReference>
<evidence type="ECO:0000256" key="2">
    <source>
        <dbReference type="ARBA" id="ARBA00005199"/>
    </source>
</evidence>
<evidence type="ECO:0000256" key="5">
    <source>
        <dbReference type="ARBA" id="ARBA00024179"/>
    </source>
</evidence>
<dbReference type="Pfam" id="PF02358">
    <property type="entry name" value="Trehalose_PPase"/>
    <property type="match status" value="1"/>
</dbReference>
<dbReference type="InterPro" id="IPR044651">
    <property type="entry name" value="OTSB-like"/>
</dbReference>
<evidence type="ECO:0000313" key="8">
    <source>
        <dbReference type="Proteomes" id="UP000704762"/>
    </source>
</evidence>
<sequence>MCSYGPMSEAAAQALRAVKSQPKATLLAVDFDGTLSPIVDDPAQAYAHPDAIAALGRLGHHLGTIAIITGRPAMTAVKLGHFKEMTGLESLVVLGQYGAERWEAATDHFEAAPEPKEISEVEDELPALFAELGLTGVRIEHKGRAIGVHTRELDDSQGAFDALLKPLRELASKYGLHLEPGKNVLEIRGSGIDKGDALRRLLADTGASQVIFAGDDLGDLPAFEVVRELRDEGHPTLLVCSASEEQDALAKISDLVLDGPQGVAEWLTELADSLDTAGAGSR</sequence>
<evidence type="ECO:0000313" key="7">
    <source>
        <dbReference type="EMBL" id="MBM7797748.1"/>
    </source>
</evidence>
<evidence type="ECO:0000256" key="4">
    <source>
        <dbReference type="ARBA" id="ARBA00022801"/>
    </source>
</evidence>
<protein>
    <recommendedName>
        <fullName evidence="6">Trehalose 6-phosphate phosphatase</fullName>
        <ecNumber evidence="6">3.1.3.12</ecNumber>
    </recommendedName>
</protein>
<keyword evidence="6" id="KW-0479">Metal-binding</keyword>
<dbReference type="SUPFAM" id="SSF56784">
    <property type="entry name" value="HAD-like"/>
    <property type="match status" value="1"/>
</dbReference>
<comment type="similarity">
    <text evidence="3 6">Belongs to the trehalose phosphatase family.</text>
</comment>
<keyword evidence="4 6" id="KW-0378">Hydrolase</keyword>
<evidence type="ECO:0000256" key="1">
    <source>
        <dbReference type="ARBA" id="ARBA00000500"/>
    </source>
</evidence>
<dbReference type="InterPro" id="IPR006379">
    <property type="entry name" value="HAD-SF_hydro_IIB"/>
</dbReference>
<dbReference type="InterPro" id="IPR036412">
    <property type="entry name" value="HAD-like_sf"/>
</dbReference>
<dbReference type="EMBL" id="JAFBCF010000001">
    <property type="protein sequence ID" value="MBM7797748.1"/>
    <property type="molecule type" value="Genomic_DNA"/>
</dbReference>
<comment type="cofactor">
    <cofactor evidence="6">
        <name>Mg(2+)</name>
        <dbReference type="ChEBI" id="CHEBI:18420"/>
    </cofactor>
</comment>
<dbReference type="Gene3D" id="3.40.50.1000">
    <property type="entry name" value="HAD superfamily/HAD-like"/>
    <property type="match status" value="1"/>
</dbReference>
<name>A0ABS2RGD9_9ACTN</name>
<comment type="caution">
    <text evidence="7">The sequence shown here is derived from an EMBL/GenBank/DDBJ whole genome shotgun (WGS) entry which is preliminary data.</text>
</comment>
<dbReference type="Gene3D" id="3.30.70.1020">
    <property type="entry name" value="Trehalose-6-phosphate phosphatase related protein, domain 2"/>
    <property type="match status" value="1"/>
</dbReference>
<evidence type="ECO:0000256" key="3">
    <source>
        <dbReference type="ARBA" id="ARBA00008770"/>
    </source>
</evidence>
<organism evidence="7 8">
    <name type="scientific">Microlunatus panaciterrae</name>
    <dbReference type="NCBI Taxonomy" id="400768"/>
    <lineage>
        <taxon>Bacteria</taxon>
        <taxon>Bacillati</taxon>
        <taxon>Actinomycetota</taxon>
        <taxon>Actinomycetes</taxon>
        <taxon>Propionibacteriales</taxon>
        <taxon>Propionibacteriaceae</taxon>
        <taxon>Microlunatus</taxon>
    </lineage>
</organism>